<proteinExistence type="predicted"/>
<dbReference type="GO" id="GO:0016887">
    <property type="term" value="F:ATP hydrolysis activity"/>
    <property type="evidence" value="ECO:0007669"/>
    <property type="project" value="InterPro"/>
</dbReference>
<dbReference type="RefSeq" id="WP_119524376.1">
    <property type="nucleotide sequence ID" value="NZ_NRHC01000007.1"/>
</dbReference>
<evidence type="ECO:0000256" key="7">
    <source>
        <dbReference type="ARBA" id="ARBA00023136"/>
    </source>
</evidence>
<protein>
    <recommendedName>
        <fullName evidence="8">ABC transporter domain-containing protein</fullName>
    </recommendedName>
</protein>
<keyword evidence="6" id="KW-1278">Translocase</keyword>
<keyword evidence="4" id="KW-0547">Nucleotide-binding</keyword>
<dbReference type="OrthoDB" id="9802264at2"/>
<dbReference type="EMBL" id="NRHC01000007">
    <property type="protein sequence ID" value="RIY34375.1"/>
    <property type="molecule type" value="Genomic_DNA"/>
</dbReference>
<gene>
    <name evidence="9" type="ORF">CKF54_00760</name>
</gene>
<dbReference type="Pfam" id="PF00005">
    <property type="entry name" value="ABC_tran"/>
    <property type="match status" value="1"/>
</dbReference>
<evidence type="ECO:0000256" key="5">
    <source>
        <dbReference type="ARBA" id="ARBA00022840"/>
    </source>
</evidence>
<dbReference type="SMART" id="SM00382">
    <property type="entry name" value="AAA"/>
    <property type="match status" value="1"/>
</dbReference>
<dbReference type="PANTHER" id="PTHR42781:SF1">
    <property type="entry name" value="THIAMINE IMPORT ATP-BINDING PROTEIN THIQ"/>
    <property type="match status" value="1"/>
</dbReference>
<dbReference type="Gene3D" id="3.40.50.300">
    <property type="entry name" value="P-loop containing nucleotide triphosphate hydrolases"/>
    <property type="match status" value="1"/>
</dbReference>
<name>A0A3A1Y9M0_9GAMM</name>
<dbReference type="PANTHER" id="PTHR42781">
    <property type="entry name" value="SPERMIDINE/PUTRESCINE IMPORT ATP-BINDING PROTEIN POTA"/>
    <property type="match status" value="1"/>
</dbReference>
<evidence type="ECO:0000313" key="9">
    <source>
        <dbReference type="EMBL" id="RIY34375.1"/>
    </source>
</evidence>
<evidence type="ECO:0000313" key="10">
    <source>
        <dbReference type="Proteomes" id="UP000265691"/>
    </source>
</evidence>
<evidence type="ECO:0000256" key="3">
    <source>
        <dbReference type="ARBA" id="ARBA00022519"/>
    </source>
</evidence>
<evidence type="ECO:0000256" key="4">
    <source>
        <dbReference type="ARBA" id="ARBA00022741"/>
    </source>
</evidence>
<dbReference type="InterPro" id="IPR017871">
    <property type="entry name" value="ABC_transporter-like_CS"/>
</dbReference>
<dbReference type="InterPro" id="IPR003593">
    <property type="entry name" value="AAA+_ATPase"/>
</dbReference>
<sequence length="213" mass="23814">MNIQLKNVSFTRANQEFHFDLEIPQGQKVAIIGESGAGKSTLVNLIAGFYPVTKGEIYLNEKLVNSLPPSKRNCALVFQENNHFPHLTIAKNVQLAFLNSKVKKNIQQEQVQTMLAQLNISEIADKLPQNCSGGQQQRAALARGLLFPRDILLLDEPLSALDQENAQRVVKILQQRQQTMLIVTHDLESILPLVDRVLTISNGKVINDQLITK</sequence>
<reference evidence="9 10" key="1">
    <citation type="submission" date="2017-08" db="EMBL/GenBank/DDBJ databases">
        <title>Reclassification of Bisgaard taxon 37 and 44.</title>
        <authorList>
            <person name="Christensen H."/>
        </authorList>
    </citation>
    <scope>NUCLEOTIDE SEQUENCE [LARGE SCALE GENOMIC DNA]</scope>
    <source>
        <strain evidence="9 10">B96_3</strain>
    </source>
</reference>
<keyword evidence="3" id="KW-0997">Cell inner membrane</keyword>
<evidence type="ECO:0000256" key="1">
    <source>
        <dbReference type="ARBA" id="ARBA00022448"/>
    </source>
</evidence>
<dbReference type="Proteomes" id="UP000265691">
    <property type="component" value="Unassembled WGS sequence"/>
</dbReference>
<accession>A0A3A1Y9M0</accession>
<dbReference type="InterPro" id="IPR027417">
    <property type="entry name" value="P-loop_NTPase"/>
</dbReference>
<keyword evidence="7" id="KW-0472">Membrane</keyword>
<feature type="domain" description="ABC transporter" evidence="8">
    <location>
        <begin position="3"/>
        <end position="211"/>
    </location>
</feature>
<dbReference type="AlphaFoldDB" id="A0A3A1Y9M0"/>
<dbReference type="GO" id="GO:0005524">
    <property type="term" value="F:ATP binding"/>
    <property type="evidence" value="ECO:0007669"/>
    <property type="project" value="UniProtKB-KW"/>
</dbReference>
<evidence type="ECO:0000256" key="2">
    <source>
        <dbReference type="ARBA" id="ARBA00022475"/>
    </source>
</evidence>
<dbReference type="InterPro" id="IPR003439">
    <property type="entry name" value="ABC_transporter-like_ATP-bd"/>
</dbReference>
<evidence type="ECO:0000259" key="8">
    <source>
        <dbReference type="PROSITE" id="PS50893"/>
    </source>
</evidence>
<keyword evidence="5" id="KW-0067">ATP-binding</keyword>
<evidence type="ECO:0000256" key="6">
    <source>
        <dbReference type="ARBA" id="ARBA00022967"/>
    </source>
</evidence>
<dbReference type="SUPFAM" id="SSF52540">
    <property type="entry name" value="P-loop containing nucleoside triphosphate hydrolases"/>
    <property type="match status" value="1"/>
</dbReference>
<keyword evidence="1" id="KW-0813">Transport</keyword>
<dbReference type="PROSITE" id="PS00211">
    <property type="entry name" value="ABC_TRANSPORTER_1"/>
    <property type="match status" value="1"/>
</dbReference>
<organism evidence="9 10">
    <name type="scientific">Psittacicella hinzii</name>
    <dbReference type="NCBI Taxonomy" id="2028575"/>
    <lineage>
        <taxon>Bacteria</taxon>
        <taxon>Pseudomonadati</taxon>
        <taxon>Pseudomonadota</taxon>
        <taxon>Gammaproteobacteria</taxon>
        <taxon>Pasteurellales</taxon>
        <taxon>Psittacicellaceae</taxon>
        <taxon>Psittacicella</taxon>
    </lineage>
</organism>
<dbReference type="PROSITE" id="PS50893">
    <property type="entry name" value="ABC_TRANSPORTER_2"/>
    <property type="match status" value="1"/>
</dbReference>
<comment type="caution">
    <text evidence="9">The sequence shown here is derived from an EMBL/GenBank/DDBJ whole genome shotgun (WGS) entry which is preliminary data.</text>
</comment>
<keyword evidence="10" id="KW-1185">Reference proteome</keyword>
<dbReference type="InterPro" id="IPR050093">
    <property type="entry name" value="ABC_SmlMolc_Importer"/>
</dbReference>
<keyword evidence="2" id="KW-1003">Cell membrane</keyword>